<proteinExistence type="predicted"/>
<evidence type="ECO:0000313" key="1">
    <source>
        <dbReference type="EnsemblMetazoa" id="CLYHEMP001548.1"/>
    </source>
</evidence>
<dbReference type="EnsemblMetazoa" id="CLYHEMT001548.1">
    <property type="protein sequence ID" value="CLYHEMP001548.1"/>
    <property type="gene ID" value="CLYHEMG001548"/>
</dbReference>
<reference evidence="1" key="1">
    <citation type="submission" date="2021-01" db="UniProtKB">
        <authorList>
            <consortium name="EnsemblMetazoa"/>
        </authorList>
    </citation>
    <scope>IDENTIFICATION</scope>
</reference>
<accession>A0A7M5V0V3</accession>
<organism evidence="1 2">
    <name type="scientific">Clytia hemisphaerica</name>
    <dbReference type="NCBI Taxonomy" id="252671"/>
    <lineage>
        <taxon>Eukaryota</taxon>
        <taxon>Metazoa</taxon>
        <taxon>Cnidaria</taxon>
        <taxon>Hydrozoa</taxon>
        <taxon>Hydroidolina</taxon>
        <taxon>Leptothecata</taxon>
        <taxon>Obeliida</taxon>
        <taxon>Clytiidae</taxon>
        <taxon>Clytia</taxon>
    </lineage>
</organism>
<protein>
    <submittedName>
        <fullName evidence="1">Uncharacterized protein</fullName>
    </submittedName>
</protein>
<evidence type="ECO:0000313" key="2">
    <source>
        <dbReference type="Proteomes" id="UP000594262"/>
    </source>
</evidence>
<dbReference type="AlphaFoldDB" id="A0A7M5V0V3"/>
<dbReference type="Proteomes" id="UP000594262">
    <property type="component" value="Unplaced"/>
</dbReference>
<keyword evidence="2" id="KW-1185">Reference proteome</keyword>
<sequence>MVTKNNIKAIFLDEWKIFPKEEIEKMISLVEICWIAPGIEEYCYDARNISQELRMNFEFLDLKLNLRNSRKIVETSMMLNQEYERETSYDHAGITLPPQNFPCGQPSVFCRLSGESYCNGKKIYKRWNIGYYCT</sequence>
<name>A0A7M5V0V3_9CNID</name>